<name>A0A5C5RKV4_9ACTN</name>
<dbReference type="Gene3D" id="3.40.50.1820">
    <property type="entry name" value="alpha/beta hydrolase"/>
    <property type="match status" value="1"/>
</dbReference>
<dbReference type="InterPro" id="IPR050471">
    <property type="entry name" value="AB_hydrolase"/>
</dbReference>
<dbReference type="InterPro" id="IPR029058">
    <property type="entry name" value="AB_hydrolase_fold"/>
</dbReference>
<dbReference type="OrthoDB" id="9802489at2"/>
<dbReference type="RefSeq" id="WP_146435459.1">
    <property type="nucleotide sequence ID" value="NZ_VIGV01000004.1"/>
</dbReference>
<dbReference type="Pfam" id="PF00561">
    <property type="entry name" value="Abhydrolase_1"/>
    <property type="match status" value="1"/>
</dbReference>
<dbReference type="GO" id="GO:0016787">
    <property type="term" value="F:hydrolase activity"/>
    <property type="evidence" value="ECO:0007669"/>
    <property type="project" value="UniProtKB-KW"/>
</dbReference>
<dbReference type="PANTHER" id="PTHR43433">
    <property type="entry name" value="HYDROLASE, ALPHA/BETA FOLD FAMILY PROTEIN"/>
    <property type="match status" value="1"/>
</dbReference>
<evidence type="ECO:0000259" key="1">
    <source>
        <dbReference type="Pfam" id="PF00561"/>
    </source>
</evidence>
<comment type="caution">
    <text evidence="2">The sequence shown here is derived from an EMBL/GenBank/DDBJ whole genome shotgun (WGS) entry which is preliminary data.</text>
</comment>
<dbReference type="EMBL" id="VIGV01000004">
    <property type="protein sequence ID" value="TWS23597.1"/>
    <property type="molecule type" value="Genomic_DNA"/>
</dbReference>
<dbReference type="AlphaFoldDB" id="A0A5C5RKV4"/>
<evidence type="ECO:0000313" key="2">
    <source>
        <dbReference type="EMBL" id="TWS23597.1"/>
    </source>
</evidence>
<dbReference type="PRINTS" id="PR00111">
    <property type="entry name" value="ABHYDROLASE"/>
</dbReference>
<gene>
    <name evidence="2" type="ORF">FK268_15110</name>
</gene>
<accession>A0A5C5RKV4</accession>
<keyword evidence="2" id="KW-0378">Hydrolase</keyword>
<protein>
    <submittedName>
        <fullName evidence="2">Alpha/beta fold hydrolase</fullName>
    </submittedName>
</protein>
<reference evidence="2 3" key="1">
    <citation type="submission" date="2019-08" db="EMBL/GenBank/DDBJ databases">
        <title>Tsukamurella conjunctivitidis sp. nov., Tsukamurella assacharolytica sp. nov. and Tsukamurella sputae sp. nov. isolated from patients with conjunctivitis, bacteraemia (lymphoma) and respiratory infection (sputum) in Hong Kong.</title>
        <authorList>
            <person name="Fok K.M.N."/>
            <person name="Fong J.Y.H."/>
        </authorList>
    </citation>
    <scope>NUCLEOTIDE SEQUENCE [LARGE SCALE GENOMIC DNA]</scope>
    <source>
        <strain evidence="2 3">HKU70</strain>
    </source>
</reference>
<proteinExistence type="predicted"/>
<organism evidence="2 3">
    <name type="scientific">Tsukamurella sputi</name>
    <dbReference type="NCBI Taxonomy" id="2591848"/>
    <lineage>
        <taxon>Bacteria</taxon>
        <taxon>Bacillati</taxon>
        <taxon>Actinomycetota</taxon>
        <taxon>Actinomycetes</taxon>
        <taxon>Mycobacteriales</taxon>
        <taxon>Tsukamurellaceae</taxon>
        <taxon>Tsukamurella</taxon>
    </lineage>
</organism>
<dbReference type="PANTHER" id="PTHR43433:SF1">
    <property type="entry name" value="BLL5160 PROTEIN"/>
    <property type="match status" value="1"/>
</dbReference>
<dbReference type="SUPFAM" id="SSF53474">
    <property type="entry name" value="alpha/beta-Hydrolases"/>
    <property type="match status" value="1"/>
</dbReference>
<feature type="domain" description="AB hydrolase-1" evidence="1">
    <location>
        <begin position="24"/>
        <end position="248"/>
    </location>
</feature>
<dbReference type="InterPro" id="IPR000073">
    <property type="entry name" value="AB_hydrolase_1"/>
</dbReference>
<sequence>MTSIAAVGDGTRLEYRLEGPIDAPVLVLSNSIATTSAMWDSIVPVLTAEFRVLRYDTRGHGGSDAPPGAYSMARLGRDVIELLDDLHIDRAHVCGLSLGGMIGQWLAVHAPDRVDRLILANTSAYLGPADQWNTRITDLLGGEDLADTADRFLRNWFPPKFLADETIVGPFRDTITHMSRTGLAGCLAAVRDFDMRRTVRLIESPTLVVVGEHDTVCLPEHGELIAHTAPDAHVVALPVTHLSNVEAPVAFAGTVRQFLSP</sequence>
<evidence type="ECO:0000313" key="3">
    <source>
        <dbReference type="Proteomes" id="UP000319792"/>
    </source>
</evidence>
<dbReference type="Proteomes" id="UP000319792">
    <property type="component" value="Unassembled WGS sequence"/>
</dbReference>
<keyword evidence="3" id="KW-1185">Reference proteome</keyword>